<dbReference type="EMBL" id="VSRR010006033">
    <property type="protein sequence ID" value="MPC43891.1"/>
    <property type="molecule type" value="Genomic_DNA"/>
</dbReference>
<dbReference type="AlphaFoldDB" id="A0A5B7F9M5"/>
<comment type="caution">
    <text evidence="1">The sequence shown here is derived from an EMBL/GenBank/DDBJ whole genome shotgun (WGS) entry which is preliminary data.</text>
</comment>
<evidence type="ECO:0000313" key="1">
    <source>
        <dbReference type="EMBL" id="MPC43891.1"/>
    </source>
</evidence>
<gene>
    <name evidence="1" type="ORF">E2C01_037546</name>
</gene>
<proteinExistence type="predicted"/>
<protein>
    <submittedName>
        <fullName evidence="1">Uncharacterized protein</fullName>
    </submittedName>
</protein>
<sequence length="229" mass="24954">MKRLLNKSSVTFIIFSVFFKGRPGRRTKPDEGTDVSCVVPKVEESIGGEERQSLSTAIPSRLAGHTSRPHLARHISQATPSKSHLSLSHSACVCGTWQMKRKMSTKEQMNRPKTNTCNLPSKELSSLYNVKVSKYKVNPTAQGRQVSEGGGEARHCSVGRVVYARWPSLTLHPSPSSFTAHHSLHHAPLLIHAPHSPPSLTRASFPPITPGRDVCTACGRNCGGLFSAI</sequence>
<accession>A0A5B7F9M5</accession>
<keyword evidence="2" id="KW-1185">Reference proteome</keyword>
<dbReference type="Proteomes" id="UP000324222">
    <property type="component" value="Unassembled WGS sequence"/>
</dbReference>
<name>A0A5B7F9M5_PORTR</name>
<reference evidence="1 2" key="1">
    <citation type="submission" date="2019-05" db="EMBL/GenBank/DDBJ databases">
        <title>Another draft genome of Portunus trituberculatus and its Hox gene families provides insights of decapod evolution.</title>
        <authorList>
            <person name="Jeong J.-H."/>
            <person name="Song I."/>
            <person name="Kim S."/>
            <person name="Choi T."/>
            <person name="Kim D."/>
            <person name="Ryu S."/>
            <person name="Kim W."/>
        </authorList>
    </citation>
    <scope>NUCLEOTIDE SEQUENCE [LARGE SCALE GENOMIC DNA]</scope>
    <source>
        <tissue evidence="1">Muscle</tissue>
    </source>
</reference>
<organism evidence="1 2">
    <name type="scientific">Portunus trituberculatus</name>
    <name type="common">Swimming crab</name>
    <name type="synonym">Neptunus trituberculatus</name>
    <dbReference type="NCBI Taxonomy" id="210409"/>
    <lineage>
        <taxon>Eukaryota</taxon>
        <taxon>Metazoa</taxon>
        <taxon>Ecdysozoa</taxon>
        <taxon>Arthropoda</taxon>
        <taxon>Crustacea</taxon>
        <taxon>Multicrustacea</taxon>
        <taxon>Malacostraca</taxon>
        <taxon>Eumalacostraca</taxon>
        <taxon>Eucarida</taxon>
        <taxon>Decapoda</taxon>
        <taxon>Pleocyemata</taxon>
        <taxon>Brachyura</taxon>
        <taxon>Eubrachyura</taxon>
        <taxon>Portunoidea</taxon>
        <taxon>Portunidae</taxon>
        <taxon>Portuninae</taxon>
        <taxon>Portunus</taxon>
    </lineage>
</organism>
<evidence type="ECO:0000313" key="2">
    <source>
        <dbReference type="Proteomes" id="UP000324222"/>
    </source>
</evidence>